<dbReference type="PROSITE" id="PS50297">
    <property type="entry name" value="ANK_REP_REGION"/>
    <property type="match status" value="1"/>
</dbReference>
<feature type="repeat" description="ANK" evidence="1">
    <location>
        <begin position="43"/>
        <end position="75"/>
    </location>
</feature>
<comment type="caution">
    <text evidence="2">The sequence shown here is derived from an EMBL/GenBank/DDBJ whole genome shotgun (WGS) entry which is preliminary data.</text>
</comment>
<organism evidence="2 3">
    <name type="scientific">Madurella fahalii</name>
    <dbReference type="NCBI Taxonomy" id="1157608"/>
    <lineage>
        <taxon>Eukaryota</taxon>
        <taxon>Fungi</taxon>
        <taxon>Dikarya</taxon>
        <taxon>Ascomycota</taxon>
        <taxon>Pezizomycotina</taxon>
        <taxon>Sordariomycetes</taxon>
        <taxon>Sordariomycetidae</taxon>
        <taxon>Sordariales</taxon>
        <taxon>Sordariales incertae sedis</taxon>
        <taxon>Madurella</taxon>
    </lineage>
</organism>
<name>A0ABQ0G3I3_9PEZI</name>
<evidence type="ECO:0008006" key="4">
    <source>
        <dbReference type="Google" id="ProtNLM"/>
    </source>
</evidence>
<dbReference type="Pfam" id="PF00023">
    <property type="entry name" value="Ank"/>
    <property type="match status" value="1"/>
</dbReference>
<proteinExistence type="predicted"/>
<evidence type="ECO:0000313" key="3">
    <source>
        <dbReference type="Proteomes" id="UP001628179"/>
    </source>
</evidence>
<dbReference type="GeneID" id="98173278"/>
<dbReference type="InterPro" id="IPR036770">
    <property type="entry name" value="Ankyrin_rpt-contain_sf"/>
</dbReference>
<evidence type="ECO:0000313" key="2">
    <source>
        <dbReference type="EMBL" id="GAB1312323.1"/>
    </source>
</evidence>
<dbReference type="EMBL" id="BAAFSV010000001">
    <property type="protein sequence ID" value="GAB1312323.1"/>
    <property type="molecule type" value="Genomic_DNA"/>
</dbReference>
<keyword evidence="1" id="KW-0040">ANK repeat</keyword>
<keyword evidence="3" id="KW-1185">Reference proteome</keyword>
<gene>
    <name evidence="2" type="ORF">MFIFM68171_02533</name>
</gene>
<dbReference type="Proteomes" id="UP001628179">
    <property type="component" value="Unassembled WGS sequence"/>
</dbReference>
<dbReference type="RefSeq" id="XP_070914056.1">
    <property type="nucleotide sequence ID" value="XM_071057955.1"/>
</dbReference>
<dbReference type="Gene3D" id="1.25.40.20">
    <property type="entry name" value="Ankyrin repeat-containing domain"/>
    <property type="match status" value="1"/>
</dbReference>
<protein>
    <recommendedName>
        <fullName evidence="4">Ankyrin repeat domain-containing protein</fullName>
    </recommendedName>
</protein>
<dbReference type="SUPFAM" id="SSF48403">
    <property type="entry name" value="Ankyrin repeat"/>
    <property type="match status" value="1"/>
</dbReference>
<dbReference type="PROSITE" id="PS50088">
    <property type="entry name" value="ANK_REPEAT"/>
    <property type="match status" value="1"/>
</dbReference>
<evidence type="ECO:0000256" key="1">
    <source>
        <dbReference type="PROSITE-ProRule" id="PRU00023"/>
    </source>
</evidence>
<accession>A0ABQ0G3I3</accession>
<dbReference type="SMART" id="SM00248">
    <property type="entry name" value="ANK"/>
    <property type="match status" value="1"/>
</dbReference>
<reference evidence="2 3" key="1">
    <citation type="submission" date="2024-09" db="EMBL/GenBank/DDBJ databases">
        <title>Itraconazole resistance in Madurella fahalii resulting from another homologue of gene encoding cytochrome P450 14-alpha sterol demethylase (CYP51).</title>
        <authorList>
            <person name="Yoshioka I."/>
            <person name="Fahal A.H."/>
            <person name="Kaneko S."/>
            <person name="Yaguchi T."/>
        </authorList>
    </citation>
    <scope>NUCLEOTIDE SEQUENCE [LARGE SCALE GENOMIC DNA]</scope>
    <source>
        <strain evidence="2 3">IFM 68171</strain>
    </source>
</reference>
<sequence length="86" mass="8693">MHRLQATSLIGQPSSLAAAVRRLAATLTGRPSPVAIDLPTASGNETPLVLAINSGYRDVVSELVEAGADVNASTPGGPSPMTTAVR</sequence>
<dbReference type="InterPro" id="IPR002110">
    <property type="entry name" value="Ankyrin_rpt"/>
</dbReference>